<feature type="domain" description="AB hydrolase-1" evidence="2">
    <location>
        <begin position="203"/>
        <end position="354"/>
    </location>
</feature>
<organism evidence="4 5">
    <name type="scientific">Amphimedon queenslandica</name>
    <name type="common">Sponge</name>
    <dbReference type="NCBI Taxonomy" id="400682"/>
    <lineage>
        <taxon>Eukaryota</taxon>
        <taxon>Metazoa</taxon>
        <taxon>Porifera</taxon>
        <taxon>Demospongiae</taxon>
        <taxon>Heteroscleromorpha</taxon>
        <taxon>Haplosclerida</taxon>
        <taxon>Niphatidae</taxon>
        <taxon>Amphimedon</taxon>
    </lineage>
</organism>
<dbReference type="PANTHER" id="PTHR12277">
    <property type="entry name" value="ALPHA/BETA HYDROLASE DOMAIN-CONTAINING PROTEIN"/>
    <property type="match status" value="1"/>
</dbReference>
<keyword evidence="1" id="KW-0812">Transmembrane</keyword>
<dbReference type="RefSeq" id="XP_003387307.3">
    <property type="nucleotide sequence ID" value="XM_003387259.3"/>
</dbReference>
<proteinExistence type="predicted"/>
<dbReference type="GO" id="GO:0047372">
    <property type="term" value="F:monoacylglycerol lipase activity"/>
    <property type="evidence" value="ECO:0007669"/>
    <property type="project" value="TreeGrafter"/>
</dbReference>
<name>A0AAN0IF32_AMPQE</name>
<evidence type="ECO:0000313" key="4">
    <source>
        <dbReference type="EnsemblMetazoa" id="XP_003387307.3"/>
    </source>
</evidence>
<dbReference type="EnsemblMetazoa" id="XM_003387259.3">
    <property type="protein sequence ID" value="XP_003387307.3"/>
    <property type="gene ID" value="LOC100632708"/>
</dbReference>
<dbReference type="PANTHER" id="PTHR12277:SF72">
    <property type="entry name" value="BAT5L PROTEIN"/>
    <property type="match status" value="1"/>
</dbReference>
<dbReference type="GO" id="GO:0006660">
    <property type="term" value="P:phosphatidylserine catabolic process"/>
    <property type="evidence" value="ECO:0007669"/>
    <property type="project" value="TreeGrafter"/>
</dbReference>
<dbReference type="Gene3D" id="3.40.50.1820">
    <property type="entry name" value="alpha/beta hydrolase"/>
    <property type="match status" value="1"/>
</dbReference>
<dbReference type="GO" id="GO:0004620">
    <property type="term" value="F:phospholipase activity"/>
    <property type="evidence" value="ECO:0007669"/>
    <property type="project" value="TreeGrafter"/>
</dbReference>
<evidence type="ECO:0000256" key="1">
    <source>
        <dbReference type="SAM" id="Phobius"/>
    </source>
</evidence>
<dbReference type="GO" id="GO:0012505">
    <property type="term" value="C:endomembrane system"/>
    <property type="evidence" value="ECO:0007669"/>
    <property type="project" value="TreeGrafter"/>
</dbReference>
<evidence type="ECO:0000259" key="3">
    <source>
        <dbReference type="Pfam" id="PF22990"/>
    </source>
</evidence>
<dbReference type="KEGG" id="aqu:100632708"/>
<feature type="transmembrane region" description="Helical" evidence="1">
    <location>
        <begin position="90"/>
        <end position="111"/>
    </location>
</feature>
<dbReference type="SUPFAM" id="SSF53474">
    <property type="entry name" value="alpha/beta-Hydrolases"/>
    <property type="match status" value="1"/>
</dbReference>
<dbReference type="Proteomes" id="UP000007879">
    <property type="component" value="Unassembled WGS sequence"/>
</dbReference>
<dbReference type="InterPro" id="IPR054518">
    <property type="entry name" value="ABHD16_N"/>
</dbReference>
<feature type="transmembrane region" description="Helical" evidence="1">
    <location>
        <begin position="57"/>
        <end position="78"/>
    </location>
</feature>
<reference evidence="5" key="1">
    <citation type="journal article" date="2010" name="Nature">
        <title>The Amphimedon queenslandica genome and the evolution of animal complexity.</title>
        <authorList>
            <person name="Srivastava M."/>
            <person name="Simakov O."/>
            <person name="Chapman J."/>
            <person name="Fahey B."/>
            <person name="Gauthier M.E."/>
            <person name="Mitros T."/>
            <person name="Richards G.S."/>
            <person name="Conaco C."/>
            <person name="Dacre M."/>
            <person name="Hellsten U."/>
            <person name="Larroux C."/>
            <person name="Putnam N.H."/>
            <person name="Stanke M."/>
            <person name="Adamska M."/>
            <person name="Darling A."/>
            <person name="Degnan S.M."/>
            <person name="Oakley T.H."/>
            <person name="Plachetzki D.C."/>
            <person name="Zhai Y."/>
            <person name="Adamski M."/>
            <person name="Calcino A."/>
            <person name="Cummins S.F."/>
            <person name="Goodstein D.M."/>
            <person name="Harris C."/>
            <person name="Jackson D.J."/>
            <person name="Leys S.P."/>
            <person name="Shu S."/>
            <person name="Woodcroft B.J."/>
            <person name="Vervoort M."/>
            <person name="Kosik K.S."/>
            <person name="Manning G."/>
            <person name="Degnan B.M."/>
            <person name="Rokhsar D.S."/>
        </authorList>
    </citation>
    <scope>NUCLEOTIDE SEQUENCE [LARGE SCALE GENOMIC DNA]</scope>
</reference>
<dbReference type="Pfam" id="PF00561">
    <property type="entry name" value="Abhydrolase_1"/>
    <property type="match status" value="1"/>
</dbReference>
<dbReference type="Pfam" id="PF22990">
    <property type="entry name" value="ABHD16_N"/>
    <property type="match status" value="1"/>
</dbReference>
<evidence type="ECO:0000313" key="5">
    <source>
        <dbReference type="Proteomes" id="UP000007879"/>
    </source>
</evidence>
<evidence type="ECO:0008006" key="6">
    <source>
        <dbReference type="Google" id="ProtNLM"/>
    </source>
</evidence>
<dbReference type="AlphaFoldDB" id="A0AAN0IF32"/>
<keyword evidence="1" id="KW-0472">Membrane</keyword>
<dbReference type="GeneID" id="100632708"/>
<feature type="domain" description="Phosphatidylserine Lipase ABHD16 N-terminal" evidence="3">
    <location>
        <begin position="20"/>
        <end position="134"/>
    </location>
</feature>
<dbReference type="InterPro" id="IPR000073">
    <property type="entry name" value="AB_hydrolase_1"/>
</dbReference>
<sequence length="484" mass="54460">MASSGSRGRPAGINSMAIVRLFRCITGPKLRRLYYQGYRDQGVPYEPNKAERYADNVILAAYLLCSFAYHISPFYFAYQLIRHGMPSITGILGTFKMFAFVPISFSLAYIVRGFGRFKNETYNNFLISLTSVRQFRGTVGPAESLSLSLSLFPETPLSEGRAKLRKKYNANRAKLLSVDGNCIDSVFIDRRGSPDANAKGNKLVICCEGNAAYYEVGLPEIPLMAGFSVLGWNHPGFAESTGLPFPDQEFHAIDVVIRYAVTRLGFEFSNIIILAWSIGGYTASCAAMSYPDIGGVILDATFDELFPLAKQRISPIFESFTRGMVDEYYNLNIAQQIKHYSGPLLVVRRELDEMMSINSDVATNRANYLLVQILQSRYPNLVSAEALRELWNWLKCVSESYRNQLIADAGVNSSQCKAKIVNYMSVHGSDYPWLIGDGMTEREKIQLILFLATQYMLNHRSTHCQPLPVDYLFYIPDKKGNLRE</sequence>
<reference evidence="4" key="2">
    <citation type="submission" date="2024-06" db="UniProtKB">
        <authorList>
            <consortium name="EnsemblMetazoa"/>
        </authorList>
    </citation>
    <scope>IDENTIFICATION</scope>
</reference>
<keyword evidence="5" id="KW-1185">Reference proteome</keyword>
<accession>A0AAN0IF32</accession>
<evidence type="ECO:0000259" key="2">
    <source>
        <dbReference type="Pfam" id="PF00561"/>
    </source>
</evidence>
<dbReference type="InterPro" id="IPR029058">
    <property type="entry name" value="AB_hydrolase_fold"/>
</dbReference>
<protein>
    <recommendedName>
        <fullName evidence="6">AB hydrolase-1 domain-containing protein</fullName>
    </recommendedName>
</protein>
<dbReference type="GO" id="GO:0052651">
    <property type="term" value="P:monoacylglycerol catabolic process"/>
    <property type="evidence" value="ECO:0007669"/>
    <property type="project" value="TreeGrafter"/>
</dbReference>
<keyword evidence="1" id="KW-1133">Transmembrane helix</keyword>